<dbReference type="Proteomes" id="UP000436088">
    <property type="component" value="Unassembled WGS sequence"/>
</dbReference>
<evidence type="ECO:0000313" key="3">
    <source>
        <dbReference type="EMBL" id="KAE8676692.1"/>
    </source>
</evidence>
<dbReference type="PANTHER" id="PTHR33470:SF40">
    <property type="entry name" value="PROTEIN SEED AND ROOT HAIR PROTECTIVE PROTEIN"/>
    <property type="match status" value="1"/>
</dbReference>
<dbReference type="AlphaFoldDB" id="A0A6A2XMF9"/>
<dbReference type="EMBL" id="VEPZ02001375">
    <property type="protein sequence ID" value="KAE8676692.1"/>
    <property type="molecule type" value="Genomic_DNA"/>
</dbReference>
<dbReference type="Pfam" id="PF01190">
    <property type="entry name" value="Pollen_Ole_e_1"/>
    <property type="match status" value="1"/>
</dbReference>
<feature type="compositionally biased region" description="Basic and acidic residues" evidence="2">
    <location>
        <begin position="86"/>
        <end position="96"/>
    </location>
</feature>
<organism evidence="3 4">
    <name type="scientific">Hibiscus syriacus</name>
    <name type="common">Rose of Sharon</name>
    <dbReference type="NCBI Taxonomy" id="106335"/>
    <lineage>
        <taxon>Eukaryota</taxon>
        <taxon>Viridiplantae</taxon>
        <taxon>Streptophyta</taxon>
        <taxon>Embryophyta</taxon>
        <taxon>Tracheophyta</taxon>
        <taxon>Spermatophyta</taxon>
        <taxon>Magnoliopsida</taxon>
        <taxon>eudicotyledons</taxon>
        <taxon>Gunneridae</taxon>
        <taxon>Pentapetalae</taxon>
        <taxon>rosids</taxon>
        <taxon>malvids</taxon>
        <taxon>Malvales</taxon>
        <taxon>Malvaceae</taxon>
        <taxon>Malvoideae</taxon>
        <taxon>Hibiscus</taxon>
    </lineage>
</organism>
<evidence type="ECO:0000256" key="1">
    <source>
        <dbReference type="ARBA" id="ARBA00022729"/>
    </source>
</evidence>
<protein>
    <submittedName>
        <fullName evidence="3">Integrase-type DNA-binding superfamily protein</fullName>
    </submittedName>
</protein>
<reference evidence="3" key="1">
    <citation type="submission" date="2019-09" db="EMBL/GenBank/DDBJ databases">
        <title>Draft genome information of white flower Hibiscus syriacus.</title>
        <authorList>
            <person name="Kim Y.-M."/>
        </authorList>
    </citation>
    <scope>NUCLEOTIDE SEQUENCE [LARGE SCALE GENOMIC DNA]</scope>
    <source>
        <strain evidence="3">YM2019G1</strain>
    </source>
</reference>
<feature type="compositionally biased region" description="Basic and acidic residues" evidence="2">
    <location>
        <begin position="29"/>
        <end position="39"/>
    </location>
</feature>
<feature type="compositionally biased region" description="Polar residues" evidence="2">
    <location>
        <begin position="1"/>
        <end position="11"/>
    </location>
</feature>
<accession>A0A6A2XMF9</accession>
<sequence>MAQIKTPTSQNQKEKKNLLMAYGTNQDTYKTKPGGEKKPTYGTNQDTYKPKPEGEEKPNYGTNQDTYKPKPEGEEKPTYGTNQDTNKPKPEGEEKPNYGTNQDTYKPKPEEKEKSGYNRNSYVVKPKPDNYKQAKPDQKPRYGKGDEKPSYGTKSEAMKNSLSSAVQGTVLCKTGSKYYPIQGALATITCKAVDEVGVEKTISFCSKATDAKGYFFIPLSGDNLKLRECKAYLKSCPLATCNVPTNVNKAIEGALLSAFRVLNQKKTKLYLVGPFFYTSQATPAPTYGVSAADCWLCRVVSFEVLRAVGGGNVEGFACFAVFRLELLTGSFVDWPRPWLICYADFALAW</sequence>
<dbReference type="PANTHER" id="PTHR33470">
    <property type="entry name" value="OS01G0164075 PROTEIN"/>
    <property type="match status" value="1"/>
</dbReference>
<proteinExistence type="predicted"/>
<gene>
    <name evidence="3" type="ORF">F3Y22_tig00111582pilonHSYRG00667</name>
</gene>
<dbReference type="GO" id="GO:0003677">
    <property type="term" value="F:DNA binding"/>
    <property type="evidence" value="ECO:0007669"/>
    <property type="project" value="UniProtKB-KW"/>
</dbReference>
<keyword evidence="3" id="KW-0238">DNA-binding</keyword>
<name>A0A6A2XMF9_HIBSY</name>
<feature type="compositionally biased region" description="Basic and acidic residues" evidence="2">
    <location>
        <begin position="126"/>
        <end position="149"/>
    </location>
</feature>
<comment type="caution">
    <text evidence="3">The sequence shown here is derived from an EMBL/GenBank/DDBJ whole genome shotgun (WGS) entry which is preliminary data.</text>
</comment>
<dbReference type="GO" id="GO:0009723">
    <property type="term" value="P:response to ethylene"/>
    <property type="evidence" value="ECO:0007669"/>
    <property type="project" value="TreeGrafter"/>
</dbReference>
<evidence type="ECO:0000313" key="4">
    <source>
        <dbReference type="Proteomes" id="UP000436088"/>
    </source>
</evidence>
<keyword evidence="4" id="KW-1185">Reference proteome</keyword>
<feature type="compositionally biased region" description="Basic and acidic residues" evidence="2">
    <location>
        <begin position="48"/>
        <end position="58"/>
    </location>
</feature>
<keyword evidence="1" id="KW-0732">Signal</keyword>
<evidence type="ECO:0000256" key="2">
    <source>
        <dbReference type="SAM" id="MobiDB-lite"/>
    </source>
</evidence>
<dbReference type="GO" id="GO:0071944">
    <property type="term" value="C:cell periphery"/>
    <property type="evidence" value="ECO:0007669"/>
    <property type="project" value="TreeGrafter"/>
</dbReference>
<feature type="region of interest" description="Disordered" evidence="2">
    <location>
        <begin position="1"/>
        <end position="159"/>
    </location>
</feature>
<feature type="compositionally biased region" description="Basic and acidic residues" evidence="2">
    <location>
        <begin position="67"/>
        <end position="77"/>
    </location>
</feature>
<feature type="compositionally biased region" description="Basic and acidic residues" evidence="2">
    <location>
        <begin position="105"/>
        <end position="116"/>
    </location>
</feature>